<reference evidence="2" key="1">
    <citation type="journal article" date="2014" name="Int. J. Syst. Evol. Microbiol.">
        <title>Complete genome sequence of Corynebacterium casei LMG S-19264T (=DSM 44701T), isolated from a smear-ripened cheese.</title>
        <authorList>
            <consortium name="US DOE Joint Genome Institute (JGI-PGF)"/>
            <person name="Walter F."/>
            <person name="Albersmeier A."/>
            <person name="Kalinowski J."/>
            <person name="Ruckert C."/>
        </authorList>
    </citation>
    <scope>NUCLEOTIDE SEQUENCE</scope>
    <source>
        <strain evidence="2">CGMCC 1.15725</strain>
    </source>
</reference>
<feature type="transmembrane region" description="Helical" evidence="1">
    <location>
        <begin position="6"/>
        <end position="25"/>
    </location>
</feature>
<dbReference type="Proteomes" id="UP000646365">
    <property type="component" value="Unassembled WGS sequence"/>
</dbReference>
<keyword evidence="1" id="KW-0472">Membrane</keyword>
<organism evidence="2 3">
    <name type="scientific">Aliidongia dinghuensis</name>
    <dbReference type="NCBI Taxonomy" id="1867774"/>
    <lineage>
        <taxon>Bacteria</taxon>
        <taxon>Pseudomonadati</taxon>
        <taxon>Pseudomonadota</taxon>
        <taxon>Alphaproteobacteria</taxon>
        <taxon>Rhodospirillales</taxon>
        <taxon>Dongiaceae</taxon>
        <taxon>Aliidongia</taxon>
    </lineage>
</organism>
<reference evidence="2" key="2">
    <citation type="submission" date="2020-09" db="EMBL/GenBank/DDBJ databases">
        <authorList>
            <person name="Sun Q."/>
            <person name="Zhou Y."/>
        </authorList>
    </citation>
    <scope>NUCLEOTIDE SEQUENCE</scope>
    <source>
        <strain evidence="2">CGMCC 1.15725</strain>
    </source>
</reference>
<dbReference type="NCBIfam" id="TIGR02976">
    <property type="entry name" value="phageshock_pspB"/>
    <property type="match status" value="1"/>
</dbReference>
<evidence type="ECO:0000256" key="1">
    <source>
        <dbReference type="SAM" id="Phobius"/>
    </source>
</evidence>
<dbReference type="AlphaFoldDB" id="A0A8J3E7U6"/>
<dbReference type="Pfam" id="PF06667">
    <property type="entry name" value="PspB"/>
    <property type="match status" value="1"/>
</dbReference>
<evidence type="ECO:0000313" key="3">
    <source>
        <dbReference type="Proteomes" id="UP000646365"/>
    </source>
</evidence>
<protein>
    <submittedName>
        <fullName evidence="2">Phage shock protein B</fullName>
    </submittedName>
</protein>
<dbReference type="RefSeq" id="WP_189052427.1">
    <property type="nucleotide sequence ID" value="NZ_BMJQ01000032.1"/>
</dbReference>
<sequence length="77" mass="8799">MPFSEAIGVIGILFAVVVAPIWLFLHYGSRWRQAKLLTTESEKTLAEMADIADKMQSRIENLERLLDATAPEWRKKP</sequence>
<dbReference type="GO" id="GO:0009271">
    <property type="term" value="P:phage shock"/>
    <property type="evidence" value="ECO:0007669"/>
    <property type="project" value="InterPro"/>
</dbReference>
<keyword evidence="1" id="KW-1133">Transmembrane helix</keyword>
<accession>A0A8J3E7U6</accession>
<proteinExistence type="predicted"/>
<comment type="caution">
    <text evidence="2">The sequence shown here is derived from an EMBL/GenBank/DDBJ whole genome shotgun (WGS) entry which is preliminary data.</text>
</comment>
<dbReference type="EMBL" id="BMJQ01000032">
    <property type="protein sequence ID" value="GGF50037.1"/>
    <property type="molecule type" value="Genomic_DNA"/>
</dbReference>
<dbReference type="GO" id="GO:0006355">
    <property type="term" value="P:regulation of DNA-templated transcription"/>
    <property type="evidence" value="ECO:0007669"/>
    <property type="project" value="InterPro"/>
</dbReference>
<keyword evidence="1" id="KW-0812">Transmembrane</keyword>
<keyword evidence="3" id="KW-1185">Reference proteome</keyword>
<name>A0A8J3E7U6_9PROT</name>
<evidence type="ECO:0000313" key="2">
    <source>
        <dbReference type="EMBL" id="GGF50037.1"/>
    </source>
</evidence>
<dbReference type="InterPro" id="IPR009554">
    <property type="entry name" value="Phageshock_PspB"/>
</dbReference>
<gene>
    <name evidence="2" type="primary">pspB</name>
    <name evidence="2" type="ORF">GCM10011611_65560</name>
</gene>